<dbReference type="PANTHER" id="PTHR21715">
    <property type="entry name" value="RH04127P"/>
    <property type="match status" value="1"/>
</dbReference>
<dbReference type="InterPro" id="IPR036020">
    <property type="entry name" value="WW_dom_sf"/>
</dbReference>
<gene>
    <name evidence="4" type="ORF">CEUSTIGMA_g3551.t1</name>
</gene>
<feature type="coiled-coil region" evidence="1">
    <location>
        <begin position="96"/>
        <end position="130"/>
    </location>
</feature>
<feature type="domain" description="WW" evidence="3">
    <location>
        <begin position="475"/>
        <end position="508"/>
    </location>
</feature>
<evidence type="ECO:0000313" key="4">
    <source>
        <dbReference type="EMBL" id="GAX76108.1"/>
    </source>
</evidence>
<protein>
    <recommendedName>
        <fullName evidence="3">WW domain-containing protein</fullName>
    </recommendedName>
</protein>
<evidence type="ECO:0000256" key="2">
    <source>
        <dbReference type="SAM" id="MobiDB-lite"/>
    </source>
</evidence>
<name>A0A250WZ39_9CHLO</name>
<dbReference type="PROSITE" id="PS01159">
    <property type="entry name" value="WW_DOMAIN_1"/>
    <property type="match status" value="1"/>
</dbReference>
<dbReference type="Proteomes" id="UP000232323">
    <property type="component" value="Unassembled WGS sequence"/>
</dbReference>
<dbReference type="InterPro" id="IPR001202">
    <property type="entry name" value="WW_dom"/>
</dbReference>
<sequence length="547" mass="58811">MPQNVEVESIPPLSTTGHSLKQGSTVASVGQPHYGMSQGAAAPLIQGFFMLLNMLVTSRLALIERMWVCVCESASAELESTSSIQPPSYSDVRCALSESQQDVETIQDEVRRLQELLKETTDALQAQQQLHQQVPHLCNTITGDASGHVTQLDQLPLTSAEGMVPNMQMHCDGGVITPSDPGHGSVGIDPLSDPGHDSVGIDPLSDPGLGNGERAPSSGHHSDGTTPSSPDHKSGGSESSGPGLDSGETAPSSEPGHDSVETAPSSEPGPVRDDHEANSSEYYKDGMSSTITADMTAIPITSTLPQTAHLNMLSPFYLPAQAPSHGSRAQLYSSSFVSRSADKLATAVAVATTPGVQRHVEIEVQSNLSNSEPSILTEKDSVNLNNWEHLAFTELQANVTKSLSQALQMIEDINSDGPQLEDITFASFDPAHLVKLHNFNDGPSEEDIKNYARYLGMDPEADSDLLYIAERACTAPVPDGWTVQLDDEGVEYFHSTIQNTSTYHHPRDEFYKKMYCDIKARKNLDTLLTPIQRASMGLSRSSISPLN</sequence>
<dbReference type="STRING" id="1157962.A0A250WZ39"/>
<dbReference type="AlphaFoldDB" id="A0A250WZ39"/>
<dbReference type="EMBL" id="BEGY01000015">
    <property type="protein sequence ID" value="GAX76108.1"/>
    <property type="molecule type" value="Genomic_DNA"/>
</dbReference>
<dbReference type="PANTHER" id="PTHR21715:SF0">
    <property type="entry name" value="RH04127P"/>
    <property type="match status" value="1"/>
</dbReference>
<feature type="compositionally biased region" description="Polar residues" evidence="2">
    <location>
        <begin position="12"/>
        <end position="26"/>
    </location>
</feature>
<dbReference type="Gene3D" id="3.30.1470.10">
    <property type="entry name" value="Photosystem I PsaD, reaction center subunit II"/>
    <property type="match status" value="1"/>
</dbReference>
<evidence type="ECO:0000256" key="1">
    <source>
        <dbReference type="SAM" id="Coils"/>
    </source>
</evidence>
<dbReference type="SUPFAM" id="SSF51045">
    <property type="entry name" value="WW domain"/>
    <property type="match status" value="1"/>
</dbReference>
<accession>A0A250WZ39</accession>
<feature type="compositionally biased region" description="Basic and acidic residues" evidence="2">
    <location>
        <begin position="270"/>
        <end position="282"/>
    </location>
</feature>
<feature type="region of interest" description="Disordered" evidence="2">
    <location>
        <begin position="164"/>
        <end position="282"/>
    </location>
</feature>
<evidence type="ECO:0000313" key="5">
    <source>
        <dbReference type="Proteomes" id="UP000232323"/>
    </source>
</evidence>
<dbReference type="SMART" id="SM00456">
    <property type="entry name" value="WW"/>
    <property type="match status" value="1"/>
</dbReference>
<comment type="caution">
    <text evidence="4">The sequence shown here is derived from an EMBL/GenBank/DDBJ whole genome shotgun (WGS) entry which is preliminary data.</text>
</comment>
<dbReference type="CDD" id="cd00201">
    <property type="entry name" value="WW"/>
    <property type="match status" value="1"/>
</dbReference>
<dbReference type="PROSITE" id="PS50020">
    <property type="entry name" value="WW_DOMAIN_2"/>
    <property type="match status" value="1"/>
</dbReference>
<evidence type="ECO:0000259" key="3">
    <source>
        <dbReference type="PROSITE" id="PS50020"/>
    </source>
</evidence>
<organism evidence="4 5">
    <name type="scientific">Chlamydomonas eustigma</name>
    <dbReference type="NCBI Taxonomy" id="1157962"/>
    <lineage>
        <taxon>Eukaryota</taxon>
        <taxon>Viridiplantae</taxon>
        <taxon>Chlorophyta</taxon>
        <taxon>core chlorophytes</taxon>
        <taxon>Chlorophyceae</taxon>
        <taxon>CS clade</taxon>
        <taxon>Chlamydomonadales</taxon>
        <taxon>Chlamydomonadaceae</taxon>
        <taxon>Chlamydomonas</taxon>
    </lineage>
</organism>
<keyword evidence="1" id="KW-0175">Coiled coil</keyword>
<keyword evidence="5" id="KW-1185">Reference proteome</keyword>
<reference evidence="4 5" key="1">
    <citation type="submission" date="2017-08" db="EMBL/GenBank/DDBJ databases">
        <title>Acidophilic green algal genome provides insights into adaptation to an acidic environment.</title>
        <authorList>
            <person name="Hirooka S."/>
            <person name="Hirose Y."/>
            <person name="Kanesaki Y."/>
            <person name="Higuchi S."/>
            <person name="Fujiwara T."/>
            <person name="Onuma R."/>
            <person name="Era A."/>
            <person name="Ohbayashi R."/>
            <person name="Uzuka A."/>
            <person name="Nozaki H."/>
            <person name="Yoshikawa H."/>
            <person name="Miyagishima S.Y."/>
        </authorList>
    </citation>
    <scope>NUCLEOTIDE SEQUENCE [LARGE SCALE GENOMIC DNA]</scope>
    <source>
        <strain evidence="4 5">NIES-2499</strain>
    </source>
</reference>
<proteinExistence type="predicted"/>
<dbReference type="OrthoDB" id="6344460at2759"/>
<dbReference type="InterPro" id="IPR053233">
    <property type="entry name" value="ABRA-related"/>
</dbReference>
<feature type="region of interest" description="Disordered" evidence="2">
    <location>
        <begin position="1"/>
        <end position="26"/>
    </location>
</feature>